<name>F6X8T6_ORNAN</name>
<feature type="chain" id="PRO_5028138289" description="T-cell surface glycoprotein CD3 delta chain" evidence="12">
    <location>
        <begin position="23"/>
        <end position="170"/>
    </location>
</feature>
<dbReference type="HOGENOM" id="CLU_115449_0_0_1"/>
<dbReference type="Bgee" id="ENSOANG00000005341">
    <property type="expression patterns" value="Expressed in ovary and 5 other cell types or tissues"/>
</dbReference>
<evidence type="ECO:0000256" key="6">
    <source>
        <dbReference type="ARBA" id="ARBA00023130"/>
    </source>
</evidence>
<dbReference type="PANTHER" id="PTHR10570:SF5">
    <property type="entry name" value="T-CELL SURFACE GLYCOPROTEIN CD3 DELTA CHAIN"/>
    <property type="match status" value="1"/>
</dbReference>
<dbReference type="Pfam" id="PF02189">
    <property type="entry name" value="ITAM"/>
    <property type="match status" value="1"/>
</dbReference>
<dbReference type="InterPro" id="IPR015484">
    <property type="entry name" value="CD3_esu/gsu/dsu"/>
</dbReference>
<dbReference type="GeneID" id="100090811"/>
<gene>
    <name evidence="13" type="primary">LOC100090811</name>
</gene>
<evidence type="ECO:0000256" key="1">
    <source>
        <dbReference type="ARBA" id="ARBA00004479"/>
    </source>
</evidence>
<evidence type="ECO:0000256" key="3">
    <source>
        <dbReference type="ARBA" id="ARBA00022692"/>
    </source>
</evidence>
<comment type="subunit">
    <text evidence="10">The TCR-CD3 complex is composed of a CD3D/CD3E and a CD3G/CD3E heterodimers that preferentially associate with TCRalpha and TCRbeta, respectively, to form TCRalpha/CD3E/CD3G and TCRbeta/CD3G/CD3E trimers. In turn, the hexamer interacts with CD3Z homodimer to form the TCR-CD3 complex. Alternatively, TCRalpha and TCRbeta can be replaced by TCRgamma and TCRdelta. Interacts with coreceptors CD4 and CD8.</text>
</comment>
<feature type="transmembrane region" description="Helical" evidence="11">
    <location>
        <begin position="101"/>
        <end position="125"/>
    </location>
</feature>
<evidence type="ECO:0000256" key="7">
    <source>
        <dbReference type="ARBA" id="ARBA00023136"/>
    </source>
</evidence>
<dbReference type="GeneTree" id="ENSGT00940000153312"/>
<evidence type="ECO:0000313" key="14">
    <source>
        <dbReference type="Proteomes" id="UP000002279"/>
    </source>
</evidence>
<dbReference type="Gene3D" id="1.10.287.770">
    <property type="entry name" value="YojJ-like"/>
    <property type="match status" value="1"/>
</dbReference>
<dbReference type="PANTHER" id="PTHR10570">
    <property type="entry name" value="T-CELL SURFACE GLYCOPROTEIN CD3 GAMMA CHAIN / DELTA CHAIN"/>
    <property type="match status" value="1"/>
</dbReference>
<dbReference type="STRING" id="9258.ENSOANP00000008502"/>
<dbReference type="GO" id="GO:0007166">
    <property type="term" value="P:cell surface receptor signaling pathway"/>
    <property type="evidence" value="ECO:0007669"/>
    <property type="project" value="InterPro"/>
</dbReference>
<dbReference type="GO" id="GO:0002250">
    <property type="term" value="P:adaptive immune response"/>
    <property type="evidence" value="ECO:0007669"/>
    <property type="project" value="UniProtKB-KW"/>
</dbReference>
<protein>
    <recommendedName>
        <fullName evidence="2">T-cell surface glycoprotein CD3 delta chain</fullName>
    </recommendedName>
    <alternativeName>
        <fullName evidence="9">T-cell receptor T3 delta chain</fullName>
    </alternativeName>
</protein>
<accession>F6X8T6</accession>
<proteinExistence type="predicted"/>
<comment type="subcellular location">
    <subcellularLocation>
        <location evidence="1">Membrane</location>
        <topology evidence="1">Single-pass type I membrane protein</topology>
    </subcellularLocation>
</comment>
<evidence type="ECO:0000313" key="13">
    <source>
        <dbReference type="Ensembl" id="ENSOANP00000008502.3"/>
    </source>
</evidence>
<organism evidence="13 14">
    <name type="scientific">Ornithorhynchus anatinus</name>
    <name type="common">Duckbill platypus</name>
    <dbReference type="NCBI Taxonomy" id="9258"/>
    <lineage>
        <taxon>Eukaryota</taxon>
        <taxon>Metazoa</taxon>
        <taxon>Chordata</taxon>
        <taxon>Craniata</taxon>
        <taxon>Vertebrata</taxon>
        <taxon>Euteleostomi</taxon>
        <taxon>Mammalia</taxon>
        <taxon>Monotremata</taxon>
        <taxon>Ornithorhynchidae</taxon>
        <taxon>Ornithorhynchus</taxon>
    </lineage>
</organism>
<dbReference type="OrthoDB" id="8941324at2759"/>
<dbReference type="KEGG" id="oaa:100090811"/>
<sequence>MEPCRWLPGLILVVIVTQGVDSADDKEGRIEMEEIEDQLQVSCKNEELYLLTHPAADWENLKNRTVMTPKITDFSFMVKCSDKLLQVHSRMCQNCIEVDPVTLIGIIMGDILATGLLALGVFCMARHEGRPLSSASDQRSLMANDQLYQPLRDRDDGQYSHIGGNRPRKK</sequence>
<keyword evidence="12" id="KW-0732">Signal</keyword>
<evidence type="ECO:0000256" key="10">
    <source>
        <dbReference type="ARBA" id="ARBA00047083"/>
    </source>
</evidence>
<evidence type="ECO:0000256" key="8">
    <source>
        <dbReference type="ARBA" id="ARBA00023170"/>
    </source>
</evidence>
<dbReference type="InterPro" id="IPR003110">
    <property type="entry name" value="Phos_immunorcpt_sig_ITAM"/>
</dbReference>
<keyword evidence="7 11" id="KW-0472">Membrane</keyword>
<reference evidence="13 14" key="1">
    <citation type="journal article" date="2008" name="Nature">
        <title>Genome analysis of the platypus reveals unique signatures of evolution.</title>
        <authorList>
            <person name="Warren W.C."/>
            <person name="Hillier L.W."/>
            <person name="Marshall Graves J.A."/>
            <person name="Birney E."/>
            <person name="Ponting C.P."/>
            <person name="Grutzner F."/>
            <person name="Belov K."/>
            <person name="Miller W."/>
            <person name="Clarke L."/>
            <person name="Chinwalla A.T."/>
            <person name="Yang S.P."/>
            <person name="Heger A."/>
            <person name="Locke D.P."/>
            <person name="Miethke P."/>
            <person name="Waters P.D."/>
            <person name="Veyrunes F."/>
            <person name="Fulton L."/>
            <person name="Fulton B."/>
            <person name="Graves T."/>
            <person name="Wallis J."/>
            <person name="Puente X.S."/>
            <person name="Lopez-Otin C."/>
            <person name="Ordonez G.R."/>
            <person name="Eichler E.E."/>
            <person name="Chen L."/>
            <person name="Cheng Z."/>
            <person name="Deakin J.E."/>
            <person name="Alsop A."/>
            <person name="Thompson K."/>
            <person name="Kirby P."/>
            <person name="Papenfuss A.T."/>
            <person name="Wakefield M.J."/>
            <person name="Olender T."/>
            <person name="Lancet D."/>
            <person name="Huttley G.A."/>
            <person name="Smit A.F."/>
            <person name="Pask A."/>
            <person name="Temple-Smith P."/>
            <person name="Batzer M.A."/>
            <person name="Walker J.A."/>
            <person name="Konkel M.K."/>
            <person name="Harris R.S."/>
            <person name="Whittington C.M."/>
            <person name="Wong E.S."/>
            <person name="Gemmell N.J."/>
            <person name="Buschiazzo E."/>
            <person name="Vargas Jentzsch I.M."/>
            <person name="Merkel A."/>
            <person name="Schmitz J."/>
            <person name="Zemann A."/>
            <person name="Churakov G."/>
            <person name="Kriegs J.O."/>
            <person name="Brosius J."/>
            <person name="Murchison E.P."/>
            <person name="Sachidanandam R."/>
            <person name="Smith C."/>
            <person name="Hannon G.J."/>
            <person name="Tsend-Ayush E."/>
            <person name="McMillan D."/>
            <person name="Attenborough R."/>
            <person name="Rens W."/>
            <person name="Ferguson-Smith M."/>
            <person name="Lefevre C.M."/>
            <person name="Sharp J.A."/>
            <person name="Nicholas K.R."/>
            <person name="Ray D.A."/>
            <person name="Kube M."/>
            <person name="Reinhardt R."/>
            <person name="Pringle T.H."/>
            <person name="Taylor J."/>
            <person name="Jones R.C."/>
            <person name="Nixon B."/>
            <person name="Dacheux J.L."/>
            <person name="Niwa H."/>
            <person name="Sekita Y."/>
            <person name="Huang X."/>
            <person name="Stark A."/>
            <person name="Kheradpour P."/>
            <person name="Kellis M."/>
            <person name="Flicek P."/>
            <person name="Chen Y."/>
            <person name="Webber C."/>
            <person name="Hardison R."/>
            <person name="Nelson J."/>
            <person name="Hallsworth-Pepin K."/>
            <person name="Delehaunty K."/>
            <person name="Markovic C."/>
            <person name="Minx P."/>
            <person name="Feng Y."/>
            <person name="Kremitzki C."/>
            <person name="Mitreva M."/>
            <person name="Glasscock J."/>
            <person name="Wylie T."/>
            <person name="Wohldmann P."/>
            <person name="Thiru P."/>
            <person name="Nhan M.N."/>
            <person name="Pohl C.S."/>
            <person name="Smith S.M."/>
            <person name="Hou S."/>
            <person name="Nefedov M."/>
            <person name="de Jong P.J."/>
            <person name="Renfree M.B."/>
            <person name="Mardis E.R."/>
            <person name="Wilson R.K."/>
        </authorList>
    </citation>
    <scope>NUCLEOTIDE SEQUENCE [LARGE SCALE GENOMIC DNA]</scope>
    <source>
        <strain evidence="13 14">Glennie</strain>
    </source>
</reference>
<dbReference type="SMART" id="SM00077">
    <property type="entry name" value="ITAM"/>
    <property type="match status" value="1"/>
</dbReference>
<dbReference type="GO" id="GO:0042105">
    <property type="term" value="C:alpha-beta T cell receptor complex"/>
    <property type="evidence" value="ECO:0007669"/>
    <property type="project" value="UniProtKB-ARBA"/>
</dbReference>
<keyword evidence="6" id="KW-1064">Adaptive immunity</keyword>
<keyword evidence="14" id="KW-1185">Reference proteome</keyword>
<reference evidence="13" key="2">
    <citation type="submission" date="2025-08" db="UniProtKB">
        <authorList>
            <consortium name="Ensembl"/>
        </authorList>
    </citation>
    <scope>IDENTIFICATION</scope>
    <source>
        <strain evidence="13">Glennie</strain>
    </source>
</reference>
<reference evidence="13" key="3">
    <citation type="submission" date="2025-09" db="UniProtKB">
        <authorList>
            <consortium name="Ensembl"/>
        </authorList>
    </citation>
    <scope>IDENTIFICATION</scope>
    <source>
        <strain evidence="13">Glennie</strain>
    </source>
</reference>
<evidence type="ECO:0000256" key="5">
    <source>
        <dbReference type="ARBA" id="ARBA00022989"/>
    </source>
</evidence>
<dbReference type="InterPro" id="IPR013783">
    <property type="entry name" value="Ig-like_fold"/>
</dbReference>
<dbReference type="GO" id="GO:0004888">
    <property type="term" value="F:transmembrane signaling receptor activity"/>
    <property type="evidence" value="ECO:0007669"/>
    <property type="project" value="InterPro"/>
</dbReference>
<keyword evidence="4" id="KW-0391">Immunity</keyword>
<dbReference type="Gene3D" id="2.60.40.10">
    <property type="entry name" value="Immunoglobulins"/>
    <property type="match status" value="1"/>
</dbReference>
<evidence type="ECO:0000256" key="2">
    <source>
        <dbReference type="ARBA" id="ARBA00014256"/>
    </source>
</evidence>
<dbReference type="Proteomes" id="UP000002279">
    <property type="component" value="Chromosome 11"/>
</dbReference>
<dbReference type="OMA" id="THPGAEW"/>
<evidence type="ECO:0000256" key="9">
    <source>
        <dbReference type="ARBA" id="ARBA00030628"/>
    </source>
</evidence>
<keyword evidence="5 11" id="KW-1133">Transmembrane helix</keyword>
<dbReference type="PROSITE" id="PS51055">
    <property type="entry name" value="ITAM_1"/>
    <property type="match status" value="1"/>
</dbReference>
<evidence type="ECO:0000256" key="11">
    <source>
        <dbReference type="SAM" id="Phobius"/>
    </source>
</evidence>
<dbReference type="Ensembl" id="ENSOANT00000008504.3">
    <property type="protein sequence ID" value="ENSOANP00000008502.3"/>
    <property type="gene ID" value="ENSOANG00000005341.4"/>
</dbReference>
<dbReference type="AlphaFoldDB" id="F6X8T6"/>
<keyword evidence="3 11" id="KW-0812">Transmembrane</keyword>
<dbReference type="RefSeq" id="XP_028932046.1">
    <property type="nucleotide sequence ID" value="XM_029076213.2"/>
</dbReference>
<evidence type="ECO:0000256" key="4">
    <source>
        <dbReference type="ARBA" id="ARBA00022859"/>
    </source>
</evidence>
<keyword evidence="8" id="KW-0675">Receptor</keyword>
<evidence type="ECO:0000256" key="12">
    <source>
        <dbReference type="SAM" id="SignalP"/>
    </source>
</evidence>
<feature type="signal peptide" evidence="12">
    <location>
        <begin position="1"/>
        <end position="22"/>
    </location>
</feature>